<dbReference type="AlphaFoldDB" id="A0A2S7UTV3"/>
<dbReference type="Gene3D" id="1.10.10.10">
    <property type="entry name" value="Winged helix-like DNA-binding domain superfamily/Winged helix DNA-binding domain"/>
    <property type="match status" value="1"/>
</dbReference>
<name>A0A2S7UTV3_9GAMM</name>
<dbReference type="NCBIfam" id="NF008722">
    <property type="entry name" value="PRK11716.1"/>
    <property type="match status" value="1"/>
</dbReference>
<evidence type="ECO:0000256" key="4">
    <source>
        <dbReference type="ARBA" id="ARBA00023163"/>
    </source>
</evidence>
<dbReference type="EMBL" id="MSCH01000003">
    <property type="protein sequence ID" value="PQJ52711.1"/>
    <property type="molecule type" value="Genomic_DNA"/>
</dbReference>
<organism evidence="6 7">
    <name type="scientific">Psychrosphaera saromensis</name>
    <dbReference type="NCBI Taxonomy" id="716813"/>
    <lineage>
        <taxon>Bacteria</taxon>
        <taxon>Pseudomonadati</taxon>
        <taxon>Pseudomonadota</taxon>
        <taxon>Gammaproteobacteria</taxon>
        <taxon>Alteromonadales</taxon>
        <taxon>Pseudoalteromonadaceae</taxon>
        <taxon>Psychrosphaera</taxon>
    </lineage>
</organism>
<keyword evidence="3" id="KW-0238">DNA-binding</keyword>
<proteinExistence type="inferred from homology"/>
<dbReference type="Gene3D" id="3.40.190.10">
    <property type="entry name" value="Periplasmic binding protein-like II"/>
    <property type="match status" value="2"/>
</dbReference>
<sequence length="291" mass="32149">MDLKELKAFLHLCQSKHFATTAEAMYLSPSTLSRLVQRLEVEIGEPLFIRDNRKVELTQAGIKTREFAASTITEWHNLQQDLKQKSEQLNGSLRIFCTVTAAYEFLPPLIEKFSALHPSVDLKIITGNASKALPSIDNNEVDVAIASLNDVHSSKYFFQSLAEISLKIIGPNDNSELSLLCQNPQVNWNELPVVMPESGPIRHKFEKWLKSMSIKPNIYASVAGHEALVSMAALGCGITIAPQLVIDASPVKNKILILKPNINPEPFNLGICCQSSKKADPIVSAFILSSQ</sequence>
<evidence type="ECO:0000313" key="6">
    <source>
        <dbReference type="EMBL" id="PQJ52711.1"/>
    </source>
</evidence>
<comment type="similarity">
    <text evidence="1">Belongs to the LysR transcriptional regulatory family.</text>
</comment>
<dbReference type="GO" id="GO:0000976">
    <property type="term" value="F:transcription cis-regulatory region binding"/>
    <property type="evidence" value="ECO:0007669"/>
    <property type="project" value="TreeGrafter"/>
</dbReference>
<dbReference type="Proteomes" id="UP000239007">
    <property type="component" value="Unassembled WGS sequence"/>
</dbReference>
<reference evidence="6 7" key="1">
    <citation type="submission" date="2016-12" db="EMBL/GenBank/DDBJ databases">
        <title>Diversity of luminous bacteria.</title>
        <authorList>
            <person name="Yoshizawa S."/>
            <person name="Kogure K."/>
        </authorList>
    </citation>
    <scope>NUCLEOTIDE SEQUENCE [LARGE SCALE GENOMIC DNA]</scope>
    <source>
        <strain evidence="6 7">SA4-48</strain>
    </source>
</reference>
<evidence type="ECO:0000256" key="1">
    <source>
        <dbReference type="ARBA" id="ARBA00009437"/>
    </source>
</evidence>
<dbReference type="InterPro" id="IPR036390">
    <property type="entry name" value="WH_DNA-bd_sf"/>
</dbReference>
<dbReference type="OrthoDB" id="9803735at2"/>
<evidence type="ECO:0000313" key="7">
    <source>
        <dbReference type="Proteomes" id="UP000239007"/>
    </source>
</evidence>
<comment type="caution">
    <text evidence="6">The sequence shown here is derived from an EMBL/GenBank/DDBJ whole genome shotgun (WGS) entry which is preliminary data.</text>
</comment>
<dbReference type="Pfam" id="PF00126">
    <property type="entry name" value="HTH_1"/>
    <property type="match status" value="1"/>
</dbReference>
<dbReference type="SUPFAM" id="SSF53850">
    <property type="entry name" value="Periplasmic binding protein-like II"/>
    <property type="match status" value="1"/>
</dbReference>
<keyword evidence="4" id="KW-0804">Transcription</keyword>
<dbReference type="GO" id="GO:0003700">
    <property type="term" value="F:DNA-binding transcription factor activity"/>
    <property type="evidence" value="ECO:0007669"/>
    <property type="project" value="InterPro"/>
</dbReference>
<keyword evidence="2" id="KW-0805">Transcription regulation</keyword>
<dbReference type="SUPFAM" id="SSF46785">
    <property type="entry name" value="Winged helix' DNA-binding domain"/>
    <property type="match status" value="1"/>
</dbReference>
<dbReference type="InterPro" id="IPR036388">
    <property type="entry name" value="WH-like_DNA-bd_sf"/>
</dbReference>
<feature type="domain" description="HTH lysR-type" evidence="5">
    <location>
        <begin position="1"/>
        <end position="58"/>
    </location>
</feature>
<evidence type="ECO:0000256" key="3">
    <source>
        <dbReference type="ARBA" id="ARBA00023125"/>
    </source>
</evidence>
<dbReference type="InterPro" id="IPR000847">
    <property type="entry name" value="LysR_HTH_N"/>
</dbReference>
<dbReference type="PANTHER" id="PTHR30126:SF81">
    <property type="entry name" value="HTH-TYPE TRANSCRIPTIONAL REGULATOR ILVY"/>
    <property type="match status" value="1"/>
</dbReference>
<evidence type="ECO:0000256" key="2">
    <source>
        <dbReference type="ARBA" id="ARBA00023015"/>
    </source>
</evidence>
<dbReference type="PANTHER" id="PTHR30126">
    <property type="entry name" value="HTH-TYPE TRANSCRIPTIONAL REGULATOR"/>
    <property type="match status" value="1"/>
</dbReference>
<dbReference type="InterPro" id="IPR005119">
    <property type="entry name" value="LysR_subst-bd"/>
</dbReference>
<evidence type="ECO:0000259" key="5">
    <source>
        <dbReference type="PROSITE" id="PS50931"/>
    </source>
</evidence>
<accession>A0A2S7UTV3</accession>
<dbReference type="Pfam" id="PF03466">
    <property type="entry name" value="LysR_substrate"/>
    <property type="match status" value="1"/>
</dbReference>
<gene>
    <name evidence="6" type="ORF">BTO11_02935</name>
</gene>
<dbReference type="RefSeq" id="WP_105051177.1">
    <property type="nucleotide sequence ID" value="NZ_BMYG01000004.1"/>
</dbReference>
<protein>
    <submittedName>
        <fullName evidence="6">Transcriptional regulator IlvY</fullName>
    </submittedName>
</protein>
<dbReference type="PROSITE" id="PS50931">
    <property type="entry name" value="HTH_LYSR"/>
    <property type="match status" value="1"/>
</dbReference>
<keyword evidence="7" id="KW-1185">Reference proteome</keyword>